<dbReference type="PANTHER" id="PTHR43899">
    <property type="entry name" value="RH59310P"/>
    <property type="match status" value="1"/>
</dbReference>
<dbReference type="InterPro" id="IPR051019">
    <property type="entry name" value="VLCFA-Steroid_DH"/>
</dbReference>
<evidence type="ECO:0000256" key="4">
    <source>
        <dbReference type="RuleBase" id="RU000363"/>
    </source>
</evidence>
<evidence type="ECO:0000256" key="1">
    <source>
        <dbReference type="ARBA" id="ARBA00006484"/>
    </source>
</evidence>
<dbReference type="OrthoDB" id="5545019at2759"/>
<dbReference type="EMBL" id="LJIG01009859">
    <property type="protein sequence ID" value="KRT82238.1"/>
    <property type="molecule type" value="Genomic_DNA"/>
</dbReference>
<dbReference type="PRINTS" id="PR00080">
    <property type="entry name" value="SDRFAMILY"/>
</dbReference>
<dbReference type="GO" id="GO:0005783">
    <property type="term" value="C:endoplasmic reticulum"/>
    <property type="evidence" value="ECO:0007669"/>
    <property type="project" value="TreeGrafter"/>
</dbReference>
<protein>
    <submittedName>
        <fullName evidence="5">Dehydrogenase</fullName>
    </submittedName>
</protein>
<dbReference type="CDD" id="cd05356">
    <property type="entry name" value="17beta-HSD1_like_SDR_c"/>
    <property type="match status" value="1"/>
</dbReference>
<proteinExistence type="inferred from homology"/>
<name>A0A0T6B503_9SCAR</name>
<dbReference type="Pfam" id="PF00106">
    <property type="entry name" value="adh_short"/>
    <property type="match status" value="1"/>
</dbReference>
<dbReference type="PIRSF" id="PIRSF000126">
    <property type="entry name" value="11-beta-HSD1"/>
    <property type="match status" value="1"/>
</dbReference>
<comment type="caution">
    <text evidence="5">The sequence shown here is derived from an EMBL/GenBank/DDBJ whole genome shotgun (WGS) entry which is preliminary data.</text>
</comment>
<dbReference type="AlphaFoldDB" id="A0A0T6B503"/>
<gene>
    <name evidence="5" type="ORF">AMK59_3103</name>
</gene>
<dbReference type="Gene3D" id="3.40.50.720">
    <property type="entry name" value="NAD(P)-binding Rossmann-like Domain"/>
    <property type="match status" value="1"/>
</dbReference>
<keyword evidence="3" id="KW-0560">Oxidoreductase</keyword>
<dbReference type="SUPFAM" id="SSF51735">
    <property type="entry name" value="NAD(P)-binding Rossmann-fold domains"/>
    <property type="match status" value="1"/>
</dbReference>
<keyword evidence="6" id="KW-1185">Reference proteome</keyword>
<evidence type="ECO:0000256" key="3">
    <source>
        <dbReference type="ARBA" id="ARBA00023002"/>
    </source>
</evidence>
<dbReference type="Proteomes" id="UP000051574">
    <property type="component" value="Unassembled WGS sequence"/>
</dbReference>
<dbReference type="PANTHER" id="PTHR43899:SF13">
    <property type="entry name" value="RH59310P"/>
    <property type="match status" value="1"/>
</dbReference>
<comment type="similarity">
    <text evidence="1 4">Belongs to the short-chain dehydrogenases/reductases (SDR) family.</text>
</comment>
<dbReference type="GO" id="GO:0016491">
    <property type="term" value="F:oxidoreductase activity"/>
    <property type="evidence" value="ECO:0007669"/>
    <property type="project" value="UniProtKB-KW"/>
</dbReference>
<evidence type="ECO:0000256" key="2">
    <source>
        <dbReference type="ARBA" id="ARBA00022857"/>
    </source>
</evidence>
<dbReference type="PRINTS" id="PR00081">
    <property type="entry name" value="GDHRDH"/>
</dbReference>
<evidence type="ECO:0000313" key="5">
    <source>
        <dbReference type="EMBL" id="KRT82238.1"/>
    </source>
</evidence>
<evidence type="ECO:0000313" key="6">
    <source>
        <dbReference type="Proteomes" id="UP000051574"/>
    </source>
</evidence>
<feature type="non-terminal residue" evidence="5">
    <location>
        <position position="1"/>
    </location>
</feature>
<sequence>FFFFFKMSIYDSEIFAYVCITVVLVQVSRFLLAGLYNHFLSVKLGIRFVDFKYLGKWAVVTGCTDGIGKAFAEVLAKEGLNVYLISRSQEKLDEVAEEIRNKYKVETKTLAIDFSQGEEIYNVIEKHLADVEIGILVNNVGISYPYPEYFLDVENKDELFANIIKINCTAVVNMCKMVLPGMVERKRGAIINMSSLAAEIPNPLLSVYSGSKAFVEKFSVDLAVEYESKGITIQTLLPGYVATKMSKIRRETWMAPTPKTFVTEAIKTLGVHTKSTGYFPHTLMGYVLNNMGSKLSNMLVMNTLLSIRRRALKQKSKA</sequence>
<reference evidence="5 6" key="1">
    <citation type="submission" date="2015-09" db="EMBL/GenBank/DDBJ databases">
        <title>Draft genome of the scarab beetle Oryctes borbonicus.</title>
        <authorList>
            <person name="Meyer J.M."/>
            <person name="Markov G.V."/>
            <person name="Baskaran P."/>
            <person name="Herrmann M."/>
            <person name="Sommer R.J."/>
            <person name="Roedelsperger C."/>
        </authorList>
    </citation>
    <scope>NUCLEOTIDE SEQUENCE [LARGE SCALE GENOMIC DNA]</scope>
    <source>
        <strain evidence="5">OB123</strain>
        <tissue evidence="5">Whole animal</tissue>
    </source>
</reference>
<dbReference type="InterPro" id="IPR002347">
    <property type="entry name" value="SDR_fam"/>
</dbReference>
<organism evidence="5 6">
    <name type="scientific">Oryctes borbonicus</name>
    <dbReference type="NCBI Taxonomy" id="1629725"/>
    <lineage>
        <taxon>Eukaryota</taxon>
        <taxon>Metazoa</taxon>
        <taxon>Ecdysozoa</taxon>
        <taxon>Arthropoda</taxon>
        <taxon>Hexapoda</taxon>
        <taxon>Insecta</taxon>
        <taxon>Pterygota</taxon>
        <taxon>Neoptera</taxon>
        <taxon>Endopterygota</taxon>
        <taxon>Coleoptera</taxon>
        <taxon>Polyphaga</taxon>
        <taxon>Scarabaeiformia</taxon>
        <taxon>Scarabaeidae</taxon>
        <taxon>Dynastinae</taxon>
        <taxon>Oryctes</taxon>
    </lineage>
</organism>
<accession>A0A0T6B503</accession>
<keyword evidence="2" id="KW-0521">NADP</keyword>
<dbReference type="FunFam" id="3.40.50.720:FF:000137">
    <property type="entry name" value="Hydroxysteroid (17-beta) dehydrogenase 3"/>
    <property type="match status" value="1"/>
</dbReference>
<dbReference type="InterPro" id="IPR036291">
    <property type="entry name" value="NAD(P)-bd_dom_sf"/>
</dbReference>